<dbReference type="PANTHER" id="PTHR47245:SF1">
    <property type="entry name" value="FOLDASE PROTEIN PRSA"/>
    <property type="match status" value="1"/>
</dbReference>
<feature type="domain" description="PpiC" evidence="7">
    <location>
        <begin position="138"/>
        <end position="227"/>
    </location>
</feature>
<evidence type="ECO:0000256" key="5">
    <source>
        <dbReference type="HAMAP-Rule" id="MF_01145"/>
    </source>
</evidence>
<reference evidence="8 9" key="1">
    <citation type="submission" date="2019-01" db="EMBL/GenBank/DDBJ databases">
        <title>Chengkuizengella sp. nov., isolated from deep-sea sediment of East Pacific Ocean.</title>
        <authorList>
            <person name="Yang J."/>
            <person name="Lai Q."/>
            <person name="Shao Z."/>
        </authorList>
    </citation>
    <scope>NUCLEOTIDE SEQUENCE [LARGE SCALE GENOMIC DNA]</scope>
    <source>
        <strain evidence="8 9">YPA3-1-1</strain>
    </source>
</reference>
<dbReference type="PROSITE" id="PS51257">
    <property type="entry name" value="PROKAR_LIPOPROTEIN"/>
    <property type="match status" value="1"/>
</dbReference>
<dbReference type="InterPro" id="IPR046357">
    <property type="entry name" value="PPIase_dom_sf"/>
</dbReference>
<dbReference type="Pfam" id="PF13616">
    <property type="entry name" value="Rotamase_3"/>
    <property type="match status" value="1"/>
</dbReference>
<dbReference type="SUPFAM" id="SSF54534">
    <property type="entry name" value="FKBP-like"/>
    <property type="match status" value="1"/>
</dbReference>
<organism evidence="8 9">
    <name type="scientific">Chengkuizengella marina</name>
    <dbReference type="NCBI Taxonomy" id="2507566"/>
    <lineage>
        <taxon>Bacteria</taxon>
        <taxon>Bacillati</taxon>
        <taxon>Bacillota</taxon>
        <taxon>Bacilli</taxon>
        <taxon>Bacillales</taxon>
        <taxon>Paenibacillaceae</taxon>
        <taxon>Chengkuizengella</taxon>
    </lineage>
</organism>
<sequence>MRKLILLSMMSLLFLSACTNTSTDSSEVIAETRFGNVTKEEMYSLMKERFGEKILSDVLYEQILSQEYSVTEQELKEAFDDLRDQLGLSYEVLLKQMGFQNDEQIKEMLRVQLLQQKAILETIDVSDEEIKEYYDNLIPEVKLSQIVVDDEVTANEIKQKLEEGASFEELAKEYSTDANSASNGGNIGWHVLELGTDLEKTLSSLDIEEVSDLVKEGDEFFIIKITDREAMKSFEEMREDIKEQLMISKIKPEDFVTVLQEKIDDANVKIKDDDLKDVFSDLENVFNQ</sequence>
<evidence type="ECO:0000256" key="1">
    <source>
        <dbReference type="ARBA" id="ARBA00000971"/>
    </source>
</evidence>
<evidence type="ECO:0000313" key="9">
    <source>
        <dbReference type="Proteomes" id="UP000448943"/>
    </source>
</evidence>
<evidence type="ECO:0000256" key="3">
    <source>
        <dbReference type="ARBA" id="ARBA00023110"/>
    </source>
</evidence>
<evidence type="ECO:0000256" key="4">
    <source>
        <dbReference type="ARBA" id="ARBA00023235"/>
    </source>
</evidence>
<comment type="catalytic activity">
    <reaction evidence="1 5">
        <text>[protein]-peptidylproline (omega=180) = [protein]-peptidylproline (omega=0)</text>
        <dbReference type="Rhea" id="RHEA:16237"/>
        <dbReference type="Rhea" id="RHEA-COMP:10747"/>
        <dbReference type="Rhea" id="RHEA-COMP:10748"/>
        <dbReference type="ChEBI" id="CHEBI:83833"/>
        <dbReference type="ChEBI" id="CHEBI:83834"/>
        <dbReference type="EC" id="5.2.1.8"/>
    </reaction>
</comment>
<dbReference type="GO" id="GO:0006457">
    <property type="term" value="P:protein folding"/>
    <property type="evidence" value="ECO:0007669"/>
    <property type="project" value="UniProtKB-UniRule"/>
</dbReference>
<protein>
    <recommendedName>
        <fullName evidence="5">Foldase protein PrsA</fullName>
        <ecNumber evidence="5">5.2.1.8</ecNumber>
    </recommendedName>
</protein>
<dbReference type="EMBL" id="SIJB01000028">
    <property type="protein sequence ID" value="NBI29946.1"/>
    <property type="molecule type" value="Genomic_DNA"/>
</dbReference>
<gene>
    <name evidence="5 8" type="primary">prsA</name>
    <name evidence="8" type="ORF">ERL59_13360</name>
</gene>
<keyword evidence="3 5" id="KW-0697">Rotamase</keyword>
<dbReference type="PANTHER" id="PTHR47245">
    <property type="entry name" value="PEPTIDYLPROLYL ISOMERASE"/>
    <property type="match status" value="1"/>
</dbReference>
<comment type="similarity">
    <text evidence="5">Belongs to the PrsA family.</text>
</comment>
<proteinExistence type="inferred from homology"/>
<dbReference type="GO" id="GO:0003755">
    <property type="term" value="F:peptidyl-prolyl cis-trans isomerase activity"/>
    <property type="evidence" value="ECO:0007669"/>
    <property type="project" value="UniProtKB-UniRule"/>
</dbReference>
<dbReference type="OrthoDB" id="14196at2"/>
<evidence type="ECO:0000313" key="8">
    <source>
        <dbReference type="EMBL" id="NBI29946.1"/>
    </source>
</evidence>
<dbReference type="PROSITE" id="PS50198">
    <property type="entry name" value="PPIC_PPIASE_2"/>
    <property type="match status" value="1"/>
</dbReference>
<comment type="function">
    <text evidence="5">Plays a major role in protein secretion by helping the post-translocational extracellular folding of several secreted proteins.</text>
</comment>
<dbReference type="Proteomes" id="UP000448943">
    <property type="component" value="Unassembled WGS sequence"/>
</dbReference>
<dbReference type="InterPro" id="IPR023058">
    <property type="entry name" value="PPIase_PpiC_CS"/>
</dbReference>
<keyword evidence="5" id="KW-0449">Lipoprotein</keyword>
<dbReference type="HAMAP" id="MF_01145">
    <property type="entry name" value="Foldase_PrsA"/>
    <property type="match status" value="1"/>
</dbReference>
<keyword evidence="2 5" id="KW-0732">Signal</keyword>
<comment type="subcellular location">
    <subcellularLocation>
        <location evidence="5">Cell membrane</location>
        <topology evidence="5">Lipid-anchor</topology>
    </subcellularLocation>
</comment>
<keyword evidence="5" id="KW-0472">Membrane</keyword>
<name>A0A6N9Q538_9BACL</name>
<keyword evidence="5" id="KW-1003">Cell membrane</keyword>
<dbReference type="InterPro" id="IPR000297">
    <property type="entry name" value="PPIase_PpiC"/>
</dbReference>
<dbReference type="RefSeq" id="WP_160646749.1">
    <property type="nucleotide sequence ID" value="NZ_SIJB01000028.1"/>
</dbReference>
<accession>A0A6N9Q538</accession>
<dbReference type="AlphaFoldDB" id="A0A6N9Q538"/>
<comment type="caution">
    <text evidence="8">The sequence shown here is derived from an EMBL/GenBank/DDBJ whole genome shotgun (WGS) entry which is preliminary data.</text>
</comment>
<dbReference type="InterPro" id="IPR050245">
    <property type="entry name" value="PrsA_foldase"/>
</dbReference>
<keyword evidence="4 5" id="KW-0413">Isomerase</keyword>
<evidence type="ECO:0000256" key="6">
    <source>
        <dbReference type="SAM" id="SignalP"/>
    </source>
</evidence>
<feature type="chain" id="PRO_5039598676" description="Foldase protein PrsA" evidence="6">
    <location>
        <begin position="20"/>
        <end position="288"/>
    </location>
</feature>
<feature type="signal peptide" evidence="6">
    <location>
        <begin position="1"/>
        <end position="19"/>
    </location>
</feature>
<dbReference type="GO" id="GO:0005886">
    <property type="term" value="C:plasma membrane"/>
    <property type="evidence" value="ECO:0007669"/>
    <property type="project" value="UniProtKB-SubCell"/>
</dbReference>
<evidence type="ECO:0000259" key="7">
    <source>
        <dbReference type="PROSITE" id="PS50198"/>
    </source>
</evidence>
<keyword evidence="9" id="KW-1185">Reference proteome</keyword>
<dbReference type="PROSITE" id="PS01096">
    <property type="entry name" value="PPIC_PPIASE_1"/>
    <property type="match status" value="1"/>
</dbReference>
<dbReference type="EC" id="5.2.1.8" evidence="5"/>
<dbReference type="Gene3D" id="3.10.50.40">
    <property type="match status" value="1"/>
</dbReference>
<evidence type="ECO:0000256" key="2">
    <source>
        <dbReference type="ARBA" id="ARBA00022729"/>
    </source>
</evidence>
<dbReference type="InterPro" id="IPR023059">
    <property type="entry name" value="Foldase_PrsA"/>
</dbReference>
<keyword evidence="5" id="KW-0564">Palmitate</keyword>